<accession>A0A1I7U064</accession>
<keyword evidence="1" id="KW-1185">Reference proteome</keyword>
<dbReference type="AlphaFoldDB" id="A0A1I7U064"/>
<sequence length="507" mass="58713">MDSIYLLEQRKNKEVNLENIDDEMRMEQVRQAASKLEWASLGQTVRRNLLDKRNTIDADARLDVLKGISFMRTKMPIDETLPIEERVKAMAESLGCGHTKTSCGWVITRAEELYLEITINKEKMTTVVISLWDEPAFHSPDATILLLENKWTELRNLLAEMLLTYDKELNRDDRFKCQSAMEMLKRLFNQYSSDNSYVAVQRSNYGYYLPPEDLRPGRVYYTVSPHYRTVCAKKQAYTMTKEDFDVLPYFEFRFQKHDKPCHLPELTSISEWSETVEANAVIVMKFSSGVLVSESTRKKLAEFCAMSPSIRHYTNSYRYLTGEISIENAVKMVTQFDDGKAQHLYEIDRTSFHNEGDSVISEVYLKRLQDFHLVIALLRTESMHMNFWESLMASCYEKQGMQDHVVGAISMNVSLSRTLTTINFMTKYAPISVHITDSETGESKVEVVNSFNKQKIADRINEISTRKLNETWSIPIMLTHVVSEDDVQLVKIKVPLRKENPETSTNH</sequence>
<organism evidence="1 2">
    <name type="scientific">Caenorhabditis tropicalis</name>
    <dbReference type="NCBI Taxonomy" id="1561998"/>
    <lineage>
        <taxon>Eukaryota</taxon>
        <taxon>Metazoa</taxon>
        <taxon>Ecdysozoa</taxon>
        <taxon>Nematoda</taxon>
        <taxon>Chromadorea</taxon>
        <taxon>Rhabditida</taxon>
        <taxon>Rhabditina</taxon>
        <taxon>Rhabditomorpha</taxon>
        <taxon>Rhabditoidea</taxon>
        <taxon>Rhabditidae</taxon>
        <taxon>Peloderinae</taxon>
        <taxon>Caenorhabditis</taxon>
    </lineage>
</organism>
<dbReference type="WBParaSite" id="Csp11.Scaffold629.g13538.t1">
    <property type="protein sequence ID" value="Csp11.Scaffold629.g13538.t1"/>
    <property type="gene ID" value="Csp11.Scaffold629.g13538"/>
</dbReference>
<proteinExistence type="predicted"/>
<dbReference type="eggNOG" id="ENOG502TFH1">
    <property type="taxonomic scope" value="Eukaryota"/>
</dbReference>
<dbReference type="STRING" id="1561998.A0A1I7U064"/>
<evidence type="ECO:0000313" key="2">
    <source>
        <dbReference type="WBParaSite" id="Csp11.Scaffold629.g13538.t1"/>
    </source>
</evidence>
<reference evidence="2" key="1">
    <citation type="submission" date="2016-11" db="UniProtKB">
        <authorList>
            <consortium name="WormBaseParasite"/>
        </authorList>
    </citation>
    <scope>IDENTIFICATION</scope>
</reference>
<dbReference type="Proteomes" id="UP000095282">
    <property type="component" value="Unplaced"/>
</dbReference>
<protein>
    <submittedName>
        <fullName evidence="2">RING-type domain-containing protein</fullName>
    </submittedName>
</protein>
<evidence type="ECO:0000313" key="1">
    <source>
        <dbReference type="Proteomes" id="UP000095282"/>
    </source>
</evidence>
<name>A0A1I7U064_9PELO</name>